<dbReference type="EMBL" id="JBHLUD010000008">
    <property type="protein sequence ID" value="MFC0544956.1"/>
    <property type="molecule type" value="Genomic_DNA"/>
</dbReference>
<dbReference type="Proteomes" id="UP001589810">
    <property type="component" value="Unassembled WGS sequence"/>
</dbReference>
<gene>
    <name evidence="1" type="ORF">ACFFH7_25855</name>
</gene>
<accession>A0ABV6MXB2</accession>
<evidence type="ECO:0008006" key="3">
    <source>
        <dbReference type="Google" id="ProtNLM"/>
    </source>
</evidence>
<sequence>MPGTGGPTQEVDGKGRRGRAVLAGVALAALALSGCSVDGQAQASPDPALVTAYFHDLDNAANQGVQQEQSFLTATQVPAFADRVCSLNGVTITADPTLSTLRAEPGWTPPGSDKALSGRVYVVAVTLTVRKGNAVVGTQIGSQRVVVDGGKTYSFAPCPAQ</sequence>
<name>A0ABV6MXB2_9PSEU</name>
<proteinExistence type="predicted"/>
<evidence type="ECO:0000313" key="2">
    <source>
        <dbReference type="Proteomes" id="UP001589810"/>
    </source>
</evidence>
<evidence type="ECO:0000313" key="1">
    <source>
        <dbReference type="EMBL" id="MFC0544956.1"/>
    </source>
</evidence>
<dbReference type="RefSeq" id="WP_273936317.1">
    <property type="nucleotide sequence ID" value="NZ_CP097263.1"/>
</dbReference>
<comment type="caution">
    <text evidence="1">The sequence shown here is derived from an EMBL/GenBank/DDBJ whole genome shotgun (WGS) entry which is preliminary data.</text>
</comment>
<protein>
    <recommendedName>
        <fullName evidence="3">Lipoprotein</fullName>
    </recommendedName>
</protein>
<keyword evidence="2" id="KW-1185">Reference proteome</keyword>
<organism evidence="1 2">
    <name type="scientific">Kutzneria chonburiensis</name>
    <dbReference type="NCBI Taxonomy" id="1483604"/>
    <lineage>
        <taxon>Bacteria</taxon>
        <taxon>Bacillati</taxon>
        <taxon>Actinomycetota</taxon>
        <taxon>Actinomycetes</taxon>
        <taxon>Pseudonocardiales</taxon>
        <taxon>Pseudonocardiaceae</taxon>
        <taxon>Kutzneria</taxon>
    </lineage>
</organism>
<reference evidence="1 2" key="1">
    <citation type="submission" date="2024-09" db="EMBL/GenBank/DDBJ databases">
        <authorList>
            <person name="Sun Q."/>
            <person name="Mori K."/>
        </authorList>
    </citation>
    <scope>NUCLEOTIDE SEQUENCE [LARGE SCALE GENOMIC DNA]</scope>
    <source>
        <strain evidence="1 2">TBRC 1432</strain>
    </source>
</reference>